<dbReference type="RefSeq" id="XP_009017155.1">
    <property type="nucleotide sequence ID" value="XM_009018907.1"/>
</dbReference>
<evidence type="ECO:0000256" key="1">
    <source>
        <dbReference type="ARBA" id="ARBA00004633"/>
    </source>
</evidence>
<dbReference type="KEGG" id="hro:HELRODRAFT_191630"/>
<dbReference type="Pfam" id="PF07200">
    <property type="entry name" value="Mod_r"/>
    <property type="match status" value="1"/>
</dbReference>
<organism evidence="12 13">
    <name type="scientific">Helobdella robusta</name>
    <name type="common">Californian leech</name>
    <dbReference type="NCBI Taxonomy" id="6412"/>
    <lineage>
        <taxon>Eukaryota</taxon>
        <taxon>Metazoa</taxon>
        <taxon>Spiralia</taxon>
        <taxon>Lophotrochozoa</taxon>
        <taxon>Annelida</taxon>
        <taxon>Clitellata</taxon>
        <taxon>Hirudinea</taxon>
        <taxon>Rhynchobdellida</taxon>
        <taxon>Glossiphoniidae</taxon>
        <taxon>Helobdella</taxon>
    </lineage>
</organism>
<evidence type="ECO:0000256" key="3">
    <source>
        <dbReference type="ARBA" id="ARBA00022448"/>
    </source>
</evidence>
<evidence type="ECO:0000256" key="4">
    <source>
        <dbReference type="ARBA" id="ARBA00022753"/>
    </source>
</evidence>
<comment type="similarity">
    <text evidence="2">Belongs to the VPS37 family.</text>
</comment>
<feature type="region of interest" description="Disordered" evidence="9">
    <location>
        <begin position="139"/>
        <end position="175"/>
    </location>
</feature>
<dbReference type="InterPro" id="IPR037202">
    <property type="entry name" value="ESCRT_assembly_dom"/>
</dbReference>
<evidence type="ECO:0000313" key="13">
    <source>
        <dbReference type="Proteomes" id="UP000015101"/>
    </source>
</evidence>
<dbReference type="EMBL" id="KB096457">
    <property type="protein sequence ID" value="ESO04576.1"/>
    <property type="molecule type" value="Genomic_DNA"/>
</dbReference>
<evidence type="ECO:0000313" key="11">
    <source>
        <dbReference type="EMBL" id="ESO04576.1"/>
    </source>
</evidence>
<feature type="coiled-coil region" evidence="8">
    <location>
        <begin position="215"/>
        <end position="242"/>
    </location>
</feature>
<dbReference type="SUPFAM" id="SSF140111">
    <property type="entry name" value="Endosomal sorting complex assembly domain"/>
    <property type="match status" value="1"/>
</dbReference>
<evidence type="ECO:0000256" key="6">
    <source>
        <dbReference type="ARBA" id="ARBA00025010"/>
    </source>
</evidence>
<dbReference type="CTD" id="20212001"/>
<dbReference type="SUPFAM" id="SSF54495">
    <property type="entry name" value="UBC-like"/>
    <property type="match status" value="1"/>
</dbReference>
<keyword evidence="13" id="KW-1185">Reference proteome</keyword>
<dbReference type="Proteomes" id="UP000015101">
    <property type="component" value="Unassembled WGS sequence"/>
</dbReference>
<dbReference type="EnsemblMetazoa" id="HelroT191630">
    <property type="protein sequence ID" value="HelroP191630"/>
    <property type="gene ID" value="HelroG191630"/>
</dbReference>
<dbReference type="InParanoid" id="T1FT54"/>
<comment type="subcellular location">
    <subcellularLocation>
        <location evidence="1">Late endosome membrane</location>
        <topology evidence="1">Peripheral membrane protein</topology>
    </subcellularLocation>
</comment>
<dbReference type="InterPro" id="IPR016135">
    <property type="entry name" value="UBQ-conjugating_enzyme/RWD"/>
</dbReference>
<evidence type="ECO:0000256" key="7">
    <source>
        <dbReference type="PROSITE-ProRule" id="PRU00646"/>
    </source>
</evidence>
<reference evidence="12" key="3">
    <citation type="submission" date="2015-06" db="UniProtKB">
        <authorList>
            <consortium name="EnsemblMetazoa"/>
        </authorList>
    </citation>
    <scope>IDENTIFICATION</scope>
</reference>
<reference evidence="13" key="1">
    <citation type="submission" date="2012-12" db="EMBL/GenBank/DDBJ databases">
        <authorList>
            <person name="Hellsten U."/>
            <person name="Grimwood J."/>
            <person name="Chapman J.A."/>
            <person name="Shapiro H."/>
            <person name="Aerts A."/>
            <person name="Otillar R.P."/>
            <person name="Terry A.Y."/>
            <person name="Boore J.L."/>
            <person name="Simakov O."/>
            <person name="Marletaz F."/>
            <person name="Cho S.-J."/>
            <person name="Edsinger-Gonzales E."/>
            <person name="Havlak P."/>
            <person name="Kuo D.-H."/>
            <person name="Larsson T."/>
            <person name="Lv J."/>
            <person name="Arendt D."/>
            <person name="Savage R."/>
            <person name="Osoegawa K."/>
            <person name="de Jong P."/>
            <person name="Lindberg D.R."/>
            <person name="Seaver E.C."/>
            <person name="Weisblat D.A."/>
            <person name="Putnam N.H."/>
            <person name="Grigoriev I.V."/>
            <person name="Rokhsar D.S."/>
        </authorList>
    </citation>
    <scope>NUCLEOTIDE SEQUENCE</scope>
</reference>
<dbReference type="STRING" id="6412.T1FT54"/>
<dbReference type="PANTHER" id="PTHR13678">
    <property type="entry name" value="VACUOLAR PROTEIN SORTING-ASSOCIATED PROTEIN 37"/>
    <property type="match status" value="1"/>
</dbReference>
<name>T1FT54_HELRO</name>
<evidence type="ECO:0000256" key="5">
    <source>
        <dbReference type="ARBA" id="ARBA00022927"/>
    </source>
</evidence>
<dbReference type="InterPro" id="IPR009851">
    <property type="entry name" value="Mod_r"/>
</dbReference>
<dbReference type="EMBL" id="AMQM01004120">
    <property type="status" value="NOT_ANNOTATED_CDS"/>
    <property type="molecule type" value="Genomic_DNA"/>
</dbReference>
<dbReference type="eggNOG" id="KOG3270">
    <property type="taxonomic scope" value="Eukaryota"/>
</dbReference>
<protein>
    <recommendedName>
        <fullName evidence="10">VPS37 C-terminal domain-containing protein</fullName>
    </recommendedName>
</protein>
<accession>T1FT54</accession>
<sequence length="401" mass="45778">MDYLNWLISGSTGATTPAVPELTALEISRQKHIKALKSSSLRLIEYEKDNKFQIFMIENADISLHLHLGKLFPQEKPTIQISEPLKHPWIDMESLTIANCPALNNFTIHSDLSRILKEIISELNSVYMLESKNSNYTVMQHQQNQQQQHQLPATTSSSSSVTSSSSPSIAHGDTDYESITRVQDLDKLSLEEIIDILSDDEKLSRLTTACHRKQIDTYKHRLESMEQQIEHFAESNMKLKKEMELKKSSFIETHKAWLEMKDHLSCAWDGYEQQLTSSQLFSSDGNSRQLGNGCQQLSLLPLLDNVKVVAMEAEEEADAVAEEFVNDKMTVDAFVNTFLEKRKLFHTRKIKEEKLAQLIYNGTFRWVLRSALNFVSNGEAVREGGREFQRKEPKKANADLA</sequence>
<dbReference type="Gene3D" id="1.10.287.660">
    <property type="entry name" value="Helix hairpin bin"/>
    <property type="match status" value="1"/>
</dbReference>
<reference evidence="11 13" key="2">
    <citation type="journal article" date="2013" name="Nature">
        <title>Insights into bilaterian evolution from three spiralian genomes.</title>
        <authorList>
            <person name="Simakov O."/>
            <person name="Marletaz F."/>
            <person name="Cho S.J."/>
            <person name="Edsinger-Gonzales E."/>
            <person name="Havlak P."/>
            <person name="Hellsten U."/>
            <person name="Kuo D.H."/>
            <person name="Larsson T."/>
            <person name="Lv J."/>
            <person name="Arendt D."/>
            <person name="Savage R."/>
            <person name="Osoegawa K."/>
            <person name="de Jong P."/>
            <person name="Grimwood J."/>
            <person name="Chapman J.A."/>
            <person name="Shapiro H."/>
            <person name="Aerts A."/>
            <person name="Otillar R.P."/>
            <person name="Terry A.Y."/>
            <person name="Boore J.L."/>
            <person name="Grigoriev I.V."/>
            <person name="Lindberg D.R."/>
            <person name="Seaver E.C."/>
            <person name="Weisblat D.A."/>
            <person name="Putnam N.H."/>
            <person name="Rokhsar D.S."/>
        </authorList>
    </citation>
    <scope>NUCLEOTIDE SEQUENCE</scope>
</reference>
<dbReference type="GO" id="GO:0043162">
    <property type="term" value="P:ubiquitin-dependent protein catabolic process via the multivesicular body sorting pathway"/>
    <property type="evidence" value="ECO:0000318"/>
    <property type="project" value="GO_Central"/>
</dbReference>
<evidence type="ECO:0000256" key="9">
    <source>
        <dbReference type="SAM" id="MobiDB-lite"/>
    </source>
</evidence>
<evidence type="ECO:0000313" key="12">
    <source>
        <dbReference type="EnsemblMetazoa" id="HelroP191630"/>
    </source>
</evidence>
<dbReference type="AlphaFoldDB" id="T1FT54"/>
<feature type="domain" description="VPS37 C-terminal" evidence="10">
    <location>
        <begin position="287"/>
        <end position="369"/>
    </location>
</feature>
<dbReference type="GeneID" id="20212001"/>
<dbReference type="InterPro" id="IPR029012">
    <property type="entry name" value="Helix_hairpin_bin_sf"/>
</dbReference>
<dbReference type="GO" id="GO:0031902">
    <property type="term" value="C:late endosome membrane"/>
    <property type="evidence" value="ECO:0007669"/>
    <property type="project" value="UniProtKB-SubCell"/>
</dbReference>
<evidence type="ECO:0000256" key="2">
    <source>
        <dbReference type="ARBA" id="ARBA00007617"/>
    </source>
</evidence>
<gene>
    <name evidence="12" type="primary">20212001</name>
    <name evidence="11" type="ORF">HELRODRAFT_191630</name>
</gene>
<dbReference type="GO" id="GO:0006623">
    <property type="term" value="P:protein targeting to vacuole"/>
    <property type="evidence" value="ECO:0000318"/>
    <property type="project" value="GO_Central"/>
</dbReference>
<dbReference type="OrthoDB" id="10260857at2759"/>
<dbReference type="PANTHER" id="PTHR13678:SF2">
    <property type="entry name" value="VACUOLAR PROTEIN SORTING-ASSOCIATED PROTEIN 37A"/>
    <property type="match status" value="1"/>
</dbReference>
<keyword evidence="5 7" id="KW-0653">Protein transport</keyword>
<evidence type="ECO:0000259" key="10">
    <source>
        <dbReference type="PROSITE" id="PS51314"/>
    </source>
</evidence>
<dbReference type="GO" id="GO:0006612">
    <property type="term" value="P:protein targeting to membrane"/>
    <property type="evidence" value="ECO:0000318"/>
    <property type="project" value="GO_Central"/>
</dbReference>
<dbReference type="OMA" id="HPWCNEH"/>
<proteinExistence type="inferred from homology"/>
<keyword evidence="4" id="KW-0967">Endosome</keyword>
<dbReference type="PROSITE" id="PS51314">
    <property type="entry name" value="VPS37_C"/>
    <property type="match status" value="1"/>
</dbReference>
<feature type="compositionally biased region" description="Low complexity" evidence="9">
    <location>
        <begin position="140"/>
        <end position="168"/>
    </location>
</feature>
<comment type="function">
    <text evidence="6">Component of the ESCRT-I complex, a regulator of vesicular trafficking process. Required for the sorting of endocytic ubiquitinated cargos into multivesicular bodies. May be involved in cell growth and differentiation.</text>
</comment>
<evidence type="ECO:0000256" key="8">
    <source>
        <dbReference type="SAM" id="Coils"/>
    </source>
</evidence>
<dbReference type="GO" id="GO:0000813">
    <property type="term" value="C:ESCRT I complex"/>
    <property type="evidence" value="ECO:0000318"/>
    <property type="project" value="GO_Central"/>
</dbReference>
<keyword evidence="3 7" id="KW-0813">Transport</keyword>
<dbReference type="HOGENOM" id="CLU_062319_0_0_1"/>
<keyword evidence="8" id="KW-0175">Coiled coil</keyword>